<dbReference type="SMART" id="SM01091">
    <property type="entry name" value="CorC_HlyC"/>
    <property type="match status" value="1"/>
</dbReference>
<evidence type="ECO:0000256" key="2">
    <source>
        <dbReference type="ARBA" id="ARBA00022737"/>
    </source>
</evidence>
<dbReference type="Proteomes" id="UP000758856">
    <property type="component" value="Unassembled WGS sequence"/>
</dbReference>
<evidence type="ECO:0000259" key="6">
    <source>
        <dbReference type="PROSITE" id="PS51371"/>
    </source>
</evidence>
<proteinExistence type="inferred from homology"/>
<feature type="domain" description="CBS" evidence="6">
    <location>
        <begin position="162"/>
        <end position="223"/>
    </location>
</feature>
<name>A0A9W6ISQ7_9HYPH</name>
<dbReference type="EMBL" id="BSFF01000001">
    <property type="protein sequence ID" value="GLK54952.1"/>
    <property type="molecule type" value="Genomic_DNA"/>
</dbReference>
<sequence length="332" mass="34935">MSSSDTPARERAAHGRDSDGRSDNWIERLRAFVGLGAPQTLREEFAEALDETDETDLSVSPQERVLLRNVLGLRGTRVDDVMVPRSEIVAVSDDITLGQLLATFAAAGHSRLPVHQGSLDEPRGMIHVKDALAVLARGAEGEGTALDLATVDVAARIGDADLIRPVIYAPPSMAATDLLARMQSLHIHLALVVDEYGGVDGLVSIEDIVETIVGDIEDEHDDEEEVRIAADGEGGFVADARAALEDVAEAVGPAFDISNFIDEVDTLGGLIVTLAGRVPAEGDVVAGPGGHRLEVLKADPRRVVSVRIVRGGTDPARATDESDTPGSAADAA</sequence>
<dbReference type="InterPro" id="IPR036318">
    <property type="entry name" value="FAD-bd_PCMH-like_sf"/>
</dbReference>
<dbReference type="Proteomes" id="UP001143400">
    <property type="component" value="Unassembled WGS sequence"/>
</dbReference>
<dbReference type="GO" id="GO:0050660">
    <property type="term" value="F:flavin adenine dinucleotide binding"/>
    <property type="evidence" value="ECO:0007669"/>
    <property type="project" value="InterPro"/>
</dbReference>
<accession>A0A9W6ISQ7</accession>
<evidence type="ECO:0000256" key="3">
    <source>
        <dbReference type="ARBA" id="ARBA00023122"/>
    </source>
</evidence>
<feature type="compositionally biased region" description="Basic and acidic residues" evidence="5">
    <location>
        <begin position="7"/>
        <end position="22"/>
    </location>
</feature>
<evidence type="ECO:0000313" key="10">
    <source>
        <dbReference type="Proteomes" id="UP001143400"/>
    </source>
</evidence>
<dbReference type="FunFam" id="3.10.580.10:FF:000002">
    <property type="entry name" value="Magnesium/cobalt efflux protein CorC"/>
    <property type="match status" value="1"/>
</dbReference>
<dbReference type="Gene3D" id="3.30.465.10">
    <property type="match status" value="1"/>
</dbReference>
<reference evidence="7" key="1">
    <citation type="journal article" date="2014" name="Int. J. Syst. Evol. Microbiol.">
        <title>Complete genome sequence of Corynebacterium casei LMG S-19264T (=DSM 44701T), isolated from a smear-ripened cheese.</title>
        <authorList>
            <consortium name="US DOE Joint Genome Institute (JGI-PGF)"/>
            <person name="Walter F."/>
            <person name="Albersmeier A."/>
            <person name="Kalinowski J."/>
            <person name="Ruckert C."/>
        </authorList>
    </citation>
    <scope>NUCLEOTIDE SEQUENCE</scope>
    <source>
        <strain evidence="7">VKM B-1606</strain>
    </source>
</reference>
<dbReference type="InterPro" id="IPR016169">
    <property type="entry name" value="FAD-bd_PCMH_sub2"/>
</dbReference>
<organism evidence="7 10">
    <name type="scientific">Methylopila capsulata</name>
    <dbReference type="NCBI Taxonomy" id="61654"/>
    <lineage>
        <taxon>Bacteria</taxon>
        <taxon>Pseudomonadati</taxon>
        <taxon>Pseudomonadota</taxon>
        <taxon>Alphaproteobacteria</taxon>
        <taxon>Hyphomicrobiales</taxon>
        <taxon>Methylopilaceae</taxon>
        <taxon>Methylopila</taxon>
    </lineage>
</organism>
<dbReference type="SMART" id="SM00116">
    <property type="entry name" value="CBS"/>
    <property type="match status" value="2"/>
</dbReference>
<comment type="similarity">
    <text evidence="1">Belongs to the UPF0053 family. Hemolysin C subfamily.</text>
</comment>
<evidence type="ECO:0000256" key="4">
    <source>
        <dbReference type="PROSITE-ProRule" id="PRU00703"/>
    </source>
</evidence>
<protein>
    <submittedName>
        <fullName evidence="8">CBS domain containing-hemolysin-like protein</fullName>
    </submittedName>
    <submittedName>
        <fullName evidence="7">Ion transporter</fullName>
    </submittedName>
</protein>
<keyword evidence="2" id="KW-0677">Repeat</keyword>
<dbReference type="SUPFAM" id="SSF54631">
    <property type="entry name" value="CBS-domain pair"/>
    <property type="match status" value="1"/>
</dbReference>
<dbReference type="GO" id="GO:0005886">
    <property type="term" value="C:plasma membrane"/>
    <property type="evidence" value="ECO:0007669"/>
    <property type="project" value="TreeGrafter"/>
</dbReference>
<evidence type="ECO:0000313" key="9">
    <source>
        <dbReference type="Proteomes" id="UP000758856"/>
    </source>
</evidence>
<keyword evidence="9" id="KW-1185">Reference proteome</keyword>
<dbReference type="PANTHER" id="PTHR22777:SF27">
    <property type="entry name" value="MAGNESIUM AND COBALT EFFLUX PROTEIN CORC"/>
    <property type="match status" value="1"/>
</dbReference>
<dbReference type="InterPro" id="IPR000644">
    <property type="entry name" value="CBS_dom"/>
</dbReference>
<evidence type="ECO:0000256" key="5">
    <source>
        <dbReference type="SAM" id="MobiDB-lite"/>
    </source>
</evidence>
<dbReference type="InterPro" id="IPR044751">
    <property type="entry name" value="Ion_transp-like_CBS"/>
</dbReference>
<dbReference type="Pfam" id="PF00571">
    <property type="entry name" value="CBS"/>
    <property type="match status" value="2"/>
</dbReference>
<evidence type="ECO:0000313" key="8">
    <source>
        <dbReference type="EMBL" id="MBM7851887.1"/>
    </source>
</evidence>
<dbReference type="Gene3D" id="3.10.580.10">
    <property type="entry name" value="CBS-domain"/>
    <property type="match status" value="1"/>
</dbReference>
<dbReference type="EMBL" id="JAFBCY010000002">
    <property type="protein sequence ID" value="MBM7851887.1"/>
    <property type="molecule type" value="Genomic_DNA"/>
</dbReference>
<dbReference type="InterPro" id="IPR046342">
    <property type="entry name" value="CBS_dom_sf"/>
</dbReference>
<gene>
    <name evidence="7" type="ORF">GCM10008170_09710</name>
    <name evidence="8" type="ORF">JOD31_002112</name>
</gene>
<dbReference type="PROSITE" id="PS51371">
    <property type="entry name" value="CBS"/>
    <property type="match status" value="2"/>
</dbReference>
<feature type="region of interest" description="Disordered" evidence="5">
    <location>
        <begin position="1"/>
        <end position="22"/>
    </location>
</feature>
<dbReference type="RefSeq" id="WP_204950270.1">
    <property type="nucleotide sequence ID" value="NZ_BSFF01000001.1"/>
</dbReference>
<comment type="caution">
    <text evidence="7">The sequence shown here is derived from an EMBL/GenBank/DDBJ whole genome shotgun (WGS) entry which is preliminary data.</text>
</comment>
<dbReference type="Pfam" id="PF03471">
    <property type="entry name" value="CorC_HlyC"/>
    <property type="match status" value="1"/>
</dbReference>
<feature type="domain" description="CBS" evidence="6">
    <location>
        <begin position="82"/>
        <end position="141"/>
    </location>
</feature>
<evidence type="ECO:0000313" key="7">
    <source>
        <dbReference type="EMBL" id="GLK54952.1"/>
    </source>
</evidence>
<dbReference type="AlphaFoldDB" id="A0A9W6ISQ7"/>
<feature type="region of interest" description="Disordered" evidence="5">
    <location>
        <begin position="312"/>
        <end position="332"/>
    </location>
</feature>
<dbReference type="InterPro" id="IPR005170">
    <property type="entry name" value="Transptr-assoc_dom"/>
</dbReference>
<dbReference type="CDD" id="cd04590">
    <property type="entry name" value="CBS_pair_CorC_HlyC_assoc"/>
    <property type="match status" value="1"/>
</dbReference>
<keyword evidence="3 4" id="KW-0129">CBS domain</keyword>
<dbReference type="SUPFAM" id="SSF56176">
    <property type="entry name" value="FAD-binding/transporter-associated domain-like"/>
    <property type="match status" value="1"/>
</dbReference>
<dbReference type="PANTHER" id="PTHR22777">
    <property type="entry name" value="HEMOLYSIN-RELATED"/>
    <property type="match status" value="1"/>
</dbReference>
<reference evidence="8 9" key="2">
    <citation type="submission" date="2021-01" db="EMBL/GenBank/DDBJ databases">
        <title>Genomic Encyclopedia of Type Strains, Phase IV (KMG-IV): sequencing the most valuable type-strain genomes for metagenomic binning, comparative biology and taxonomic classification.</title>
        <authorList>
            <person name="Goeker M."/>
        </authorList>
    </citation>
    <scope>NUCLEOTIDE SEQUENCE [LARGE SCALE GENOMIC DNA]</scope>
    <source>
        <strain evidence="8 9">DSM 6130</strain>
    </source>
</reference>
<evidence type="ECO:0000256" key="1">
    <source>
        <dbReference type="ARBA" id="ARBA00006446"/>
    </source>
</evidence>
<reference evidence="7" key="3">
    <citation type="submission" date="2023-01" db="EMBL/GenBank/DDBJ databases">
        <authorList>
            <person name="Sun Q."/>
            <person name="Evtushenko L."/>
        </authorList>
    </citation>
    <scope>NUCLEOTIDE SEQUENCE</scope>
    <source>
        <strain evidence="7">VKM B-1606</strain>
    </source>
</reference>